<dbReference type="EMBL" id="PJAI02000005">
    <property type="protein sequence ID" value="TYK66266.1"/>
    <property type="molecule type" value="Genomic_DNA"/>
</dbReference>
<proteinExistence type="predicted"/>
<dbReference type="InterPro" id="IPR018946">
    <property type="entry name" value="PhoD-like_MPP"/>
</dbReference>
<dbReference type="PROSITE" id="PS51257">
    <property type="entry name" value="PROKAR_LIPOPROTEIN"/>
    <property type="match status" value="1"/>
</dbReference>
<name>A0ABY3MYP0_9GAMM</name>
<keyword evidence="3" id="KW-1185">Reference proteome</keyword>
<dbReference type="PANTHER" id="PTHR43606">
    <property type="entry name" value="PHOSPHATASE, PUTATIVE (AFU_ORTHOLOGUE AFUA_6G08710)-RELATED"/>
    <property type="match status" value="1"/>
</dbReference>
<organism evidence="2 3">
    <name type="scientific">Colwellia echini</name>
    <dbReference type="NCBI Taxonomy" id="1982103"/>
    <lineage>
        <taxon>Bacteria</taxon>
        <taxon>Pseudomonadati</taxon>
        <taxon>Pseudomonadota</taxon>
        <taxon>Gammaproteobacteria</taxon>
        <taxon>Alteromonadales</taxon>
        <taxon>Colwelliaceae</taxon>
        <taxon>Colwellia</taxon>
    </lineage>
</organism>
<dbReference type="PROSITE" id="PS51318">
    <property type="entry name" value="TAT"/>
    <property type="match status" value="1"/>
</dbReference>
<dbReference type="InterPro" id="IPR029052">
    <property type="entry name" value="Metallo-depent_PP-like"/>
</dbReference>
<comment type="caution">
    <text evidence="2">The sequence shown here is derived from an EMBL/GenBank/DDBJ whole genome shotgun (WGS) entry which is preliminary data.</text>
</comment>
<gene>
    <name evidence="2" type="ORF">CWS31_006635</name>
</gene>
<protein>
    <submittedName>
        <fullName evidence="2">Twin-arginine translocation pathway signal</fullName>
    </submittedName>
</protein>
<dbReference type="InterPro" id="IPR038607">
    <property type="entry name" value="PhoD-like_sf"/>
</dbReference>
<dbReference type="SUPFAM" id="SSF56300">
    <property type="entry name" value="Metallo-dependent phosphatases"/>
    <property type="match status" value="1"/>
</dbReference>
<dbReference type="InterPro" id="IPR006311">
    <property type="entry name" value="TAT_signal"/>
</dbReference>
<evidence type="ECO:0000259" key="1">
    <source>
        <dbReference type="Pfam" id="PF09423"/>
    </source>
</evidence>
<evidence type="ECO:0000313" key="3">
    <source>
        <dbReference type="Proteomes" id="UP000815846"/>
    </source>
</evidence>
<dbReference type="Gene3D" id="3.60.21.70">
    <property type="entry name" value="PhoD-like phosphatase"/>
    <property type="match status" value="1"/>
</dbReference>
<dbReference type="InterPro" id="IPR052900">
    <property type="entry name" value="Phospholipid_Metab_Enz"/>
</dbReference>
<sequence length="782" mass="86771">MSEHLSRRSALKFVAAGVAATGVACTSSTYKNSNYVELKNHSPMLDKWQNTEDRPWVGGDYWANPMEDWHIVNGGAECKSSDGKRSIHSLTHQLTDSTQAFNVSVVVQQIENNKNNGGAGIRLGVKNEINDYRSSCFVQQGLDVGVFNQQLSIAGKTASLTKAIDKQAVKLELSATPQFGAVLLNLSVSLFATGEVIGQLNHLVPADEVIGNVAVVSNFSLHSKAGQQAGKYRFTHWILSGDAFEVSPEHKFGPLLWTMYSLSDSRSQEGFVMKLSAFTGPMGGNNNQLVELQIQREGQWIAIDRQKLDPDAWVANFRVPNWQEKSDAQFRVIYNEKHIDGTVTPDVWSGVIQANPVGRPLRMAALTCQNDYSFPYAPVAENVKKLNPDLVFFSGDQIYESHGGFGIIRTPFEPAIQNYLRKFYQFGWAFREVMRDQPTICLPDDHDVLQGNLWGEGGALKKDPASDPTASLTGGYIESVRFVNAVHRTCVSHHPDAYDPTPNPSGISCYYGDMVYGNVGFAILADRQWKTGPEQAGVVVGETGLDEDPNFINPAINPTNSVLLGERQENFLAKWSRDWRGHSLKAVLSQTVFAGIATHQPSPDRYLKYDFDSSGWPRPARDSAVEIMRESKALHICGDTHLGSLAQYGVNKQRDSNWSFCTPAISAGWPRFWVPDQIGIPHQNRPAHGLAQTGEYIDAFGNKMYVYAVGIPEIGQSKNRYVKAHEKGSGFGFITFDTEKLTYTMDAYRFLIDVNVESSNNQFKGWPVTIHQEENIGVNRLT</sequence>
<feature type="domain" description="PhoD-like phosphatase metallophosphatase" evidence="1">
    <location>
        <begin position="364"/>
        <end position="668"/>
    </location>
</feature>
<evidence type="ECO:0000313" key="2">
    <source>
        <dbReference type="EMBL" id="TYK66266.1"/>
    </source>
</evidence>
<dbReference type="PANTHER" id="PTHR43606:SF2">
    <property type="entry name" value="ALKALINE PHOSPHATASE FAMILY PROTEIN (AFU_ORTHOLOGUE AFUA_5G03860)"/>
    <property type="match status" value="1"/>
</dbReference>
<accession>A0ABY3MYP0</accession>
<reference evidence="2 3" key="1">
    <citation type="submission" date="2019-08" db="EMBL/GenBank/DDBJ databases">
        <title>Microbe sample from Colwellia echini.</title>
        <authorList>
            <person name="Christiansen L."/>
            <person name="Pathiraja D."/>
            <person name="Schultz-Johansen M."/>
            <person name="Choi I.-G."/>
            <person name="Stougaard P."/>
        </authorList>
    </citation>
    <scope>NUCLEOTIDE SEQUENCE [LARGE SCALE GENOMIC DNA]</scope>
    <source>
        <strain evidence="2 3">A3</strain>
    </source>
</reference>
<dbReference type="Proteomes" id="UP000815846">
    <property type="component" value="Unassembled WGS sequence"/>
</dbReference>
<dbReference type="Pfam" id="PF09423">
    <property type="entry name" value="PhoD"/>
    <property type="match status" value="1"/>
</dbReference>
<dbReference type="RefSeq" id="WP_148747723.1">
    <property type="nucleotide sequence ID" value="NZ_PJAI02000005.1"/>
</dbReference>